<feature type="domain" description="HECT" evidence="34">
    <location>
        <begin position="1827"/>
        <end position="2162"/>
    </location>
</feature>
<evidence type="ECO:0000256" key="3">
    <source>
        <dbReference type="ARBA" id="ARBA00004141"/>
    </source>
</evidence>
<evidence type="ECO:0000256" key="11">
    <source>
        <dbReference type="ARBA" id="ARBA00022737"/>
    </source>
</evidence>
<dbReference type="CDD" id="cd00078">
    <property type="entry name" value="HECTc"/>
    <property type="match status" value="1"/>
</dbReference>
<feature type="compositionally biased region" description="Polar residues" evidence="31">
    <location>
        <begin position="339"/>
        <end position="348"/>
    </location>
</feature>
<comment type="caution">
    <text evidence="36">The sequence shown here is derived from an EMBL/GenBank/DDBJ whole genome shotgun (WGS) entry which is preliminary data.</text>
</comment>
<keyword evidence="15" id="KW-0832">Ubl conjugation</keyword>
<dbReference type="Pfam" id="PF21335">
    <property type="entry name" value="ATPD_C_metazoa"/>
    <property type="match status" value="1"/>
</dbReference>
<evidence type="ECO:0000256" key="27">
    <source>
        <dbReference type="ARBA" id="ARBA00077269"/>
    </source>
</evidence>
<dbReference type="PROSITE" id="PS00028">
    <property type="entry name" value="ZINC_FINGER_C2H2_1"/>
    <property type="match status" value="8"/>
</dbReference>
<dbReference type="Gene3D" id="1.20.1250.20">
    <property type="entry name" value="MFS general substrate transporter like domains"/>
    <property type="match status" value="1"/>
</dbReference>
<dbReference type="GO" id="GO:0000209">
    <property type="term" value="P:protein polyubiquitination"/>
    <property type="evidence" value="ECO:0007669"/>
    <property type="project" value="InterPro"/>
</dbReference>
<dbReference type="PROSITE" id="PS50157">
    <property type="entry name" value="ZINC_FINGER_C2H2_2"/>
    <property type="match status" value="8"/>
</dbReference>
<dbReference type="CDD" id="cd17317">
    <property type="entry name" value="MFS_SLC22"/>
    <property type="match status" value="1"/>
</dbReference>
<dbReference type="Pfam" id="PF00632">
    <property type="entry name" value="HECT"/>
    <property type="match status" value="1"/>
</dbReference>
<feature type="domain" description="C2H2-type" evidence="33">
    <location>
        <begin position="1156"/>
        <end position="1183"/>
    </location>
</feature>
<feature type="compositionally biased region" description="Basic and acidic residues" evidence="31">
    <location>
        <begin position="326"/>
        <end position="337"/>
    </location>
</feature>
<evidence type="ECO:0000256" key="4">
    <source>
        <dbReference type="ARBA" id="ARBA00004906"/>
    </source>
</evidence>
<feature type="active site" description="Glycyl thioester intermediate" evidence="30">
    <location>
        <position position="2130"/>
    </location>
</feature>
<dbReference type="GO" id="GO:0006511">
    <property type="term" value="P:ubiquitin-dependent protein catabolic process"/>
    <property type="evidence" value="ECO:0007669"/>
    <property type="project" value="TreeGrafter"/>
</dbReference>
<evidence type="ECO:0000256" key="29">
    <source>
        <dbReference type="PROSITE-ProRule" id="PRU00042"/>
    </source>
</evidence>
<feature type="domain" description="C2H2-type" evidence="33">
    <location>
        <begin position="1016"/>
        <end position="1043"/>
    </location>
</feature>
<feature type="domain" description="C2H2-type" evidence="33">
    <location>
        <begin position="1100"/>
        <end position="1127"/>
    </location>
</feature>
<feature type="compositionally biased region" description="Basic and acidic residues" evidence="31">
    <location>
        <begin position="396"/>
        <end position="406"/>
    </location>
</feature>
<evidence type="ECO:0000256" key="12">
    <source>
        <dbReference type="ARBA" id="ARBA00022771"/>
    </source>
</evidence>
<dbReference type="Gene3D" id="3.30.2160.10">
    <property type="entry name" value="Hect, E3 ligase catalytic domain"/>
    <property type="match status" value="1"/>
</dbReference>
<evidence type="ECO:0000256" key="1">
    <source>
        <dbReference type="ARBA" id="ARBA00000885"/>
    </source>
</evidence>
<evidence type="ECO:0000256" key="18">
    <source>
        <dbReference type="ARBA" id="ARBA00023125"/>
    </source>
</evidence>
<feature type="transmembrane region" description="Helical" evidence="32">
    <location>
        <begin position="2521"/>
        <end position="2540"/>
    </location>
</feature>
<feature type="region of interest" description="Disordered" evidence="31">
    <location>
        <begin position="1200"/>
        <end position="1250"/>
    </location>
</feature>
<dbReference type="GO" id="GO:0022857">
    <property type="term" value="F:transmembrane transporter activity"/>
    <property type="evidence" value="ECO:0007669"/>
    <property type="project" value="InterPro"/>
</dbReference>
<feature type="transmembrane region" description="Helical" evidence="32">
    <location>
        <begin position="2460"/>
        <end position="2481"/>
    </location>
</feature>
<evidence type="ECO:0000256" key="22">
    <source>
        <dbReference type="ARBA" id="ARBA00023242"/>
    </source>
</evidence>
<comment type="catalytic activity">
    <reaction evidence="1">
        <text>S-ubiquitinyl-[E2 ubiquitin-conjugating enzyme]-L-cysteine + [acceptor protein]-L-lysine = [E2 ubiquitin-conjugating enzyme]-L-cysteine + N(6)-ubiquitinyl-[acceptor protein]-L-lysine.</text>
        <dbReference type="EC" id="2.3.2.26"/>
    </reaction>
</comment>
<keyword evidence="14" id="KW-0862">Zinc</keyword>
<evidence type="ECO:0000256" key="31">
    <source>
        <dbReference type="SAM" id="MobiDB-lite"/>
    </source>
</evidence>
<keyword evidence="11" id="KW-0677">Repeat</keyword>
<evidence type="ECO:0000256" key="24">
    <source>
        <dbReference type="ARBA" id="ARBA00061050"/>
    </source>
</evidence>
<comment type="subcellular location">
    <subcellularLocation>
        <location evidence="3">Membrane</location>
        <topology evidence="3">Multi-pass membrane protein</topology>
    </subcellularLocation>
    <subcellularLocation>
        <location evidence="2">Nucleus</location>
    </subcellularLocation>
</comment>
<feature type="compositionally biased region" description="Polar residues" evidence="31">
    <location>
        <begin position="407"/>
        <end position="417"/>
    </location>
</feature>
<feature type="transmembrane region" description="Helical" evidence="32">
    <location>
        <begin position="2493"/>
        <end position="2514"/>
    </location>
</feature>
<dbReference type="InterPro" id="IPR048937">
    <property type="entry name" value="ATPD_C_metazoa"/>
</dbReference>
<evidence type="ECO:0000259" key="35">
    <source>
        <dbReference type="PROSITE" id="PS50850"/>
    </source>
</evidence>
<dbReference type="InterPro" id="IPR036236">
    <property type="entry name" value="Znf_C2H2_sf"/>
</dbReference>
<dbReference type="SUPFAM" id="SSF57667">
    <property type="entry name" value="beta-beta-alpha zinc fingers"/>
    <property type="match status" value="5"/>
</dbReference>
<evidence type="ECO:0000256" key="2">
    <source>
        <dbReference type="ARBA" id="ARBA00004123"/>
    </source>
</evidence>
<feature type="transmembrane region" description="Helical" evidence="32">
    <location>
        <begin position="2341"/>
        <end position="2362"/>
    </location>
</feature>
<feature type="domain" description="C2H2-type" evidence="33">
    <location>
        <begin position="1184"/>
        <end position="1211"/>
    </location>
</feature>
<keyword evidence="20" id="KW-0804">Transcription</keyword>
<keyword evidence="16 32" id="KW-1133">Transmembrane helix</keyword>
<feature type="region of interest" description="Disordered" evidence="31">
    <location>
        <begin position="1349"/>
        <end position="1380"/>
    </location>
</feature>
<feature type="transmembrane region" description="Helical" evidence="32">
    <location>
        <begin position="2589"/>
        <end position="2606"/>
    </location>
</feature>
<dbReference type="GO" id="GO:0045259">
    <property type="term" value="C:proton-transporting ATP synthase complex"/>
    <property type="evidence" value="ECO:0007669"/>
    <property type="project" value="UniProtKB-KW"/>
</dbReference>
<evidence type="ECO:0000256" key="28">
    <source>
        <dbReference type="ARBA" id="ARBA00081642"/>
    </source>
</evidence>
<keyword evidence="37" id="KW-1185">Reference proteome</keyword>
<dbReference type="Gene3D" id="1.20.5.440">
    <property type="entry name" value="ATP synthase delta/epsilon subunit, C-terminal domain"/>
    <property type="match status" value="1"/>
</dbReference>
<keyword evidence="10" id="KW-0479">Metal-binding</keyword>
<evidence type="ECO:0000256" key="13">
    <source>
        <dbReference type="ARBA" id="ARBA00022786"/>
    </source>
</evidence>
<feature type="transmembrane region" description="Helical" evidence="32">
    <location>
        <begin position="2368"/>
        <end position="2387"/>
    </location>
</feature>
<dbReference type="InterPro" id="IPR036259">
    <property type="entry name" value="MFS_trans_sf"/>
</dbReference>
<sequence length="2647" mass="296995">MLCKVKSSVEGICLKIYNLSCEYAKKVREKSNAILKEHGMELPPVIPMTTTRKVWCYPVQFVIGCPRLPVVEYLPDRDQALLRFQGDTLIINSTHLQKLEHLYRHSCFDDRKFELFIPRVWVMLKRYATYLGVNPSSNNANSDVHETQASLPVTVFECLNRTFGVTFECFASPLNCYFKQFCSAFADCDSYFGSRGPFLQLKAVSGSFEVHPPYSEELMEAAVNHMERLLSESPEPLSFIVLMPDYREPTPNALLRIEASQFKRKQVTIPAYEHEFRHGFQHVLNRSELNVRSAHGTVIVWLQNVSGHQRWEPTEERVQSVMEAFRPGRERERDRQELLSPTRQGSTSDNKDVLVQQSPIITVIIIENCDTNSQFERNPELAPNLGRTGLEAENRTDIYTRVDRSSTQRPRNSTNALSDDDGDDDTHFTPNAIQPTTQRSLNSLYFDTIAMQDCAWSIMSTDLCVSIYFGYRVLRGPAHMATPFQNVILRFLCSLGRGIDQEGPSNFGQYRASLPRAVHQSGVIEPSCSPNRTATELRNEIRSVPFLCTLFTRSRLRCATALYAASFHLCTLRESPIDFCCNLRVFHPIPANLRPRQSTVGPGGGSAKIAANVENTRPPPPSPAPYNPTAEMAAFSKNLRRDRCFSVAVGREGGGELASKGPREEAKYRGVSIPTRGAGVNGHRHRYDPCQLDPRDTQQLNKQSGIAGLSHPMQPPRNGLITIHLFILHLLIIAEFQTLEEKYWFASTCLLLHGPDCAASCGRGGVRRAAAPPSAELGQIRRTRKRRRERVHGYATSAVPGWPLRPPPVAQLRKIVVEVGDRCKNAPTLHVEANDCGAAARALSTLSPYLGSGVRAKRRGRSPRCITPRAVRLAVVLAWPINIIINRTSPMPQTIQNRCTCPIDFAARFLTTFGNLTEQGLLFVAEELWQMPEMVGYYNGASLPIATVQTVDEARHSVKKVVCSPDLPIAEYPAGGNPQPDQIVNIQCQICNKMYNSKAAFQAHQRTHAKETEDPYRCNICAKTFAVPARLTRHYRTHTGEKPFKCDFCNKSFSVKENLSVHRRIHTKERPYKCDVCSRAFEHSGKLHRHMRIHTGERPHKCNVCSKTFIQSGQLVIHMRTHTGEKPYVCAVCQKGFTCSKQLKVHSRTHTGEKPYSCEICGKAFGYNHVLKLHQVAHYGEKVYKCTICNDTFNSKKSMEAHIKSHSDNAPPTVPTPPASSTSSESSCSSSSSDKENKDSLPSPQEPSSLSYDSDIRYYIYPRERLSPGYVVPQSYSGAGVELLAAAATATEREDVVFNIITKNPQEVMTALRHPAYFPTPSVQYTPLNAGDDIRKKVEAVLGVGEIQSEEENILTPPSSNPVSPAPSISPDPELSLPPRKRSKMILKSMEATIDLSPVRYSSVLAEEAAPVEHLDASAAREVLSKAQSELSSATTDQARAEANIAVEVGEALVKAADGFHFHISNSLFYCILALEPDDYEPTSDSIQVLSTLSADIYQLKPPVYLVTDDSDDESEIQVSEEELLLSDYLHIMNKPERVRKWLHFFDQNGNNEDVVMSLTKFCHNLLLVYKDSIRKYLLLYKLGLNGNFLNKLWNTLSRKRSLEGELRGSCLLSWKECHTILSVFCDTFTFYTETLTDRENSDTSETFSQSDLYSMSKLLKNVAVDLVELAFPMCRSSTIPATPEILHLYSSCLNCVKMLYMLDIRKQFCPPAFWTAKKIHISQDLSRRNYLSKTIRPFHGLVNDSDDEDHLPPLSTIEQRSLAILQELPFLIGFNTRVLLLRDWCRNSLGENDYQRLHHEFLNDNLVVIRRTHLYEDAFEKLSVKNETDLRHKVRIQFINSVGLEEAGIDGGGIFKEFINEVLKTAFDPNRGFFLLTADNTLYPNPNVHLIVENFMEHYYFIGRLVGKAIFENILVDLPLAEFFLAKLLVDRASAHYLKSLDPVLYRNLLYLRDYSGDVSDLGLDFTTVNNDLGETRVVELKPHGNNIQVTNENRLEYIQRLADLKLNVQLKKQCCSFREGLDSVVPLLWLKLFNHNELQVIVGGDTQEIDLSDLKAHTVYGGEFTADHPTVNLFWKILNTFTDTQKKMLLKFVTSCSRPPLLGFKELNPQFCIQSSGTEDRMPTASTCLNLLKIPIIKEEEALKNKLLAAIEQQAGFELSCFIPECEEADSAVYETPWINWAIPSGGSEEILDSKSQLCDRFVVNETIANGTCFKDLFTDQIETCKEWVFDHTERTIVNDWNLTCVENSWKLSFVGTSHFAGIIVGSGLFGVLADRYGRKKIFIICTILMSVSGCAQVISPEYVTFVVLMFVNATGTAGVYPLAFIIGVELVGKRKREITGIVLNYFYAIGEALVALIAWYTKDWVLLQLIVSAPAILFFVYYWIIPESVRWLLANEKNEKAKGIINRVAEVNNVTLSESLLASFTKSTSTDAKSEPRHKDGAKILFVIKTLLKSRKLVIRLLIIYFIWAVNAFVFYGLSVNSTSMSGNKYVNFALVSLVEIPGYTLAWISIRKLGRRLSLVGSLLLCGLTCTLTIFVPSDMTWAVILLFLIGKLGVTSAFGVVYVHTAEMLPTIVRSGGVGSASTMARFGALLAPFVPMLSIYAKPLPMLLFGGVAVLAGVLALKLPETLGNKLPETVDEAESL</sequence>
<evidence type="ECO:0000256" key="17">
    <source>
        <dbReference type="ARBA" id="ARBA00023015"/>
    </source>
</evidence>
<keyword evidence="23" id="KW-0066">ATP synthesis</keyword>
<protein>
    <recommendedName>
        <fullName evidence="26">Ubiquitin-protein ligase E3C</fullName>
        <ecNumber evidence="6">2.3.2.26</ecNumber>
    </recommendedName>
    <alternativeName>
        <fullName evidence="27">HECT-type ubiquitin transferase E3C</fullName>
    </alternativeName>
    <alternativeName>
        <fullName evidence="28">RTA-associated ubiquitin ligase</fullName>
    </alternativeName>
</protein>
<dbReference type="Gene3D" id="3.30.160.60">
    <property type="entry name" value="Classic Zinc Finger"/>
    <property type="match status" value="7"/>
</dbReference>
<dbReference type="InterPro" id="IPR020846">
    <property type="entry name" value="MFS_dom"/>
</dbReference>
<dbReference type="SMART" id="SM00355">
    <property type="entry name" value="ZnF_C2H2"/>
    <property type="match status" value="8"/>
</dbReference>
<dbReference type="Pfam" id="PF00083">
    <property type="entry name" value="Sugar_tr"/>
    <property type="match status" value="1"/>
</dbReference>
<dbReference type="InterPro" id="IPR035983">
    <property type="entry name" value="Hect_E3_ubiquitin_ligase"/>
</dbReference>
<dbReference type="InterPro" id="IPR044611">
    <property type="entry name" value="E3A/B/C-like"/>
</dbReference>
<dbReference type="Pfam" id="PF12237">
    <property type="entry name" value="PCIF1_WW"/>
    <property type="match status" value="1"/>
</dbReference>
<dbReference type="Gene3D" id="3.90.1750.10">
    <property type="entry name" value="Hect, E3 ligase catalytic domains"/>
    <property type="match status" value="1"/>
</dbReference>
<dbReference type="FunFam" id="1.20.5.440:FF:000002">
    <property type="entry name" value="ATP synthase subunit delta, mitochondrial"/>
    <property type="match status" value="1"/>
</dbReference>
<dbReference type="InterPro" id="IPR022035">
    <property type="entry name" value="PCIF1_WW"/>
</dbReference>
<evidence type="ECO:0000256" key="32">
    <source>
        <dbReference type="SAM" id="Phobius"/>
    </source>
</evidence>
<feature type="domain" description="C2H2-type" evidence="33">
    <location>
        <begin position="1072"/>
        <end position="1099"/>
    </location>
</feature>
<dbReference type="FunFam" id="3.30.2410.10:FF:000011">
    <property type="entry name" value="Putative Ubiquitin-protein ligase E3C"/>
    <property type="match status" value="1"/>
</dbReference>
<evidence type="ECO:0000256" key="16">
    <source>
        <dbReference type="ARBA" id="ARBA00022989"/>
    </source>
</evidence>
<dbReference type="FunFam" id="3.90.1750.10:FF:000014">
    <property type="entry name" value="Putative Ubiquitin-protein ligase E3C"/>
    <property type="match status" value="1"/>
</dbReference>
<evidence type="ECO:0000256" key="20">
    <source>
        <dbReference type="ARBA" id="ARBA00023163"/>
    </source>
</evidence>
<feature type="compositionally biased region" description="Low complexity" evidence="31">
    <location>
        <begin position="1240"/>
        <end position="1250"/>
    </location>
</feature>
<dbReference type="InterPro" id="IPR013087">
    <property type="entry name" value="Znf_C2H2_type"/>
</dbReference>
<comment type="similarity">
    <text evidence="5">Belongs to the krueppel C2H2-type zinc-finger protein family.</text>
</comment>
<evidence type="ECO:0000256" key="25">
    <source>
        <dbReference type="ARBA" id="ARBA00063372"/>
    </source>
</evidence>
<feature type="compositionally biased region" description="Low complexity" evidence="31">
    <location>
        <begin position="1219"/>
        <end position="1232"/>
    </location>
</feature>
<evidence type="ECO:0000259" key="34">
    <source>
        <dbReference type="PROSITE" id="PS50237"/>
    </source>
</evidence>
<dbReference type="Proteomes" id="UP000719412">
    <property type="component" value="Unassembled WGS sequence"/>
</dbReference>
<dbReference type="FunFam" id="3.30.160.60:FF:000478">
    <property type="entry name" value="Zinc finger protein 133"/>
    <property type="match status" value="1"/>
</dbReference>
<keyword evidence="13 30" id="KW-0833">Ubl conjugation pathway</keyword>
<evidence type="ECO:0000313" key="36">
    <source>
        <dbReference type="EMBL" id="KAH0810397.1"/>
    </source>
</evidence>
<dbReference type="GO" id="GO:0003677">
    <property type="term" value="F:DNA binding"/>
    <property type="evidence" value="ECO:0007669"/>
    <property type="project" value="UniProtKB-KW"/>
</dbReference>
<evidence type="ECO:0000256" key="19">
    <source>
        <dbReference type="ARBA" id="ARBA00023136"/>
    </source>
</evidence>
<organism evidence="36 37">
    <name type="scientific">Tenebrio molitor</name>
    <name type="common">Yellow mealworm beetle</name>
    <dbReference type="NCBI Taxonomy" id="7067"/>
    <lineage>
        <taxon>Eukaryota</taxon>
        <taxon>Metazoa</taxon>
        <taxon>Ecdysozoa</taxon>
        <taxon>Arthropoda</taxon>
        <taxon>Hexapoda</taxon>
        <taxon>Insecta</taxon>
        <taxon>Pterygota</taxon>
        <taxon>Neoptera</taxon>
        <taxon>Endopterygota</taxon>
        <taxon>Coleoptera</taxon>
        <taxon>Polyphaga</taxon>
        <taxon>Cucujiformia</taxon>
        <taxon>Tenebrionidae</taxon>
        <taxon>Tenebrio</taxon>
    </lineage>
</organism>
<feature type="domain" description="Major facilitator superfamily (MFS) profile" evidence="35">
    <location>
        <begin position="2206"/>
        <end position="2634"/>
    </location>
</feature>
<dbReference type="SUPFAM" id="SSF103473">
    <property type="entry name" value="MFS general substrate transporter"/>
    <property type="match status" value="1"/>
</dbReference>
<gene>
    <name evidence="36" type="ORF">GEV33_012392</name>
</gene>
<dbReference type="SMART" id="SM00119">
    <property type="entry name" value="HECTc"/>
    <property type="match status" value="1"/>
</dbReference>
<dbReference type="SUPFAM" id="SSF56204">
    <property type="entry name" value="Hect, E3 ligase catalytic domain"/>
    <property type="match status" value="1"/>
</dbReference>
<feature type="region of interest" description="Disordered" evidence="31">
    <location>
        <begin position="396"/>
        <end position="434"/>
    </location>
</feature>
<dbReference type="EC" id="2.3.2.26" evidence="6"/>
<dbReference type="GO" id="GO:0006754">
    <property type="term" value="P:ATP biosynthetic process"/>
    <property type="evidence" value="ECO:0007669"/>
    <property type="project" value="UniProtKB-KW"/>
</dbReference>
<dbReference type="FunFam" id="3.30.160.60:FF:000634">
    <property type="entry name" value="Zinc finger X-chromosomal protein"/>
    <property type="match status" value="1"/>
</dbReference>
<feature type="domain" description="C2H2-type" evidence="33">
    <location>
        <begin position="1128"/>
        <end position="1155"/>
    </location>
</feature>
<feature type="region of interest" description="Disordered" evidence="31">
    <location>
        <begin position="326"/>
        <end position="353"/>
    </location>
</feature>
<dbReference type="PANTHER" id="PTHR45700">
    <property type="entry name" value="UBIQUITIN-PROTEIN LIGASE E3C"/>
    <property type="match status" value="1"/>
</dbReference>
<evidence type="ECO:0000256" key="5">
    <source>
        <dbReference type="ARBA" id="ARBA00006991"/>
    </source>
</evidence>
<dbReference type="FunFam" id="3.30.160.60:FF:000446">
    <property type="entry name" value="Zinc finger protein"/>
    <property type="match status" value="2"/>
</dbReference>
<proteinExistence type="inferred from homology"/>
<keyword evidence="19 32" id="KW-0472">Membrane</keyword>
<dbReference type="InterPro" id="IPR005828">
    <property type="entry name" value="MFS_sugar_transport-like"/>
</dbReference>
<keyword evidence="21" id="KW-0139">CF(1)</keyword>
<evidence type="ECO:0000256" key="10">
    <source>
        <dbReference type="ARBA" id="ARBA00022723"/>
    </source>
</evidence>
<keyword evidence="9 32" id="KW-0812">Transmembrane</keyword>
<evidence type="ECO:0000256" key="15">
    <source>
        <dbReference type="ARBA" id="ARBA00022843"/>
    </source>
</evidence>
<keyword evidence="22" id="KW-0539">Nucleus</keyword>
<evidence type="ECO:0000256" key="21">
    <source>
        <dbReference type="ARBA" id="ARBA00023196"/>
    </source>
</evidence>
<keyword evidence="7" id="KW-1017">Isopeptide bond</keyword>
<evidence type="ECO:0000256" key="9">
    <source>
        <dbReference type="ARBA" id="ARBA00022692"/>
    </source>
</evidence>
<feature type="transmembrane region" description="Helical" evidence="32">
    <location>
        <begin position="2284"/>
        <end position="2302"/>
    </location>
</feature>
<dbReference type="InterPro" id="IPR000569">
    <property type="entry name" value="HECT_dom"/>
</dbReference>
<dbReference type="GO" id="GO:0061630">
    <property type="term" value="F:ubiquitin protein ligase activity"/>
    <property type="evidence" value="ECO:0007669"/>
    <property type="project" value="UniProtKB-EC"/>
</dbReference>
<evidence type="ECO:0000313" key="37">
    <source>
        <dbReference type="Proteomes" id="UP000719412"/>
    </source>
</evidence>
<evidence type="ECO:0000256" key="30">
    <source>
        <dbReference type="PROSITE-ProRule" id="PRU00104"/>
    </source>
</evidence>
<evidence type="ECO:0000256" key="8">
    <source>
        <dbReference type="ARBA" id="ARBA00022679"/>
    </source>
</evidence>
<feature type="transmembrane region" description="Helical" evidence="32">
    <location>
        <begin position="2612"/>
        <end position="2629"/>
    </location>
</feature>
<comment type="pathway">
    <text evidence="4">Protein modification; protein ubiquitination.</text>
</comment>
<dbReference type="Pfam" id="PF13912">
    <property type="entry name" value="zf-C2H2_6"/>
    <property type="match status" value="1"/>
</dbReference>
<dbReference type="Gene3D" id="3.30.2410.10">
    <property type="entry name" value="Hect, E3 ligase catalytic domain"/>
    <property type="match status" value="1"/>
</dbReference>
<feature type="transmembrane region" description="Helical" evidence="32">
    <location>
        <begin position="2308"/>
        <end position="2329"/>
    </location>
</feature>
<dbReference type="GO" id="GO:0005634">
    <property type="term" value="C:nucleus"/>
    <property type="evidence" value="ECO:0007669"/>
    <property type="project" value="UniProtKB-SubCell"/>
</dbReference>
<keyword evidence="8" id="KW-0808">Transferase</keyword>
<dbReference type="PROSITE" id="PS50850">
    <property type="entry name" value="MFS"/>
    <property type="match status" value="1"/>
</dbReference>
<reference evidence="36" key="1">
    <citation type="journal article" date="2020" name="J Insects Food Feed">
        <title>The yellow mealworm (Tenebrio molitor) genome: a resource for the emerging insects as food and feed industry.</title>
        <authorList>
            <person name="Eriksson T."/>
            <person name="Andere A."/>
            <person name="Kelstrup H."/>
            <person name="Emery V."/>
            <person name="Picard C."/>
        </authorList>
    </citation>
    <scope>NUCLEOTIDE SEQUENCE</scope>
    <source>
        <strain evidence="36">Stoneville</strain>
        <tissue evidence="36">Whole head</tissue>
    </source>
</reference>
<evidence type="ECO:0000259" key="33">
    <source>
        <dbReference type="PROSITE" id="PS50157"/>
    </source>
</evidence>
<dbReference type="Pfam" id="PF00096">
    <property type="entry name" value="zf-C2H2"/>
    <property type="match status" value="5"/>
</dbReference>
<reference evidence="36" key="2">
    <citation type="submission" date="2021-08" db="EMBL/GenBank/DDBJ databases">
        <authorList>
            <person name="Eriksson T."/>
        </authorList>
    </citation>
    <scope>NUCLEOTIDE SEQUENCE</scope>
    <source>
        <strain evidence="36">Stoneville</strain>
        <tissue evidence="36">Whole head</tissue>
    </source>
</reference>
<keyword evidence="18" id="KW-0238">DNA-binding</keyword>
<dbReference type="FunFam" id="3.30.160.60:FF:001480">
    <property type="entry name" value="Si:cabz01071911.3"/>
    <property type="match status" value="1"/>
</dbReference>
<dbReference type="EMBL" id="JABDTM020027502">
    <property type="protein sequence ID" value="KAH0810397.1"/>
    <property type="molecule type" value="Genomic_DNA"/>
</dbReference>
<dbReference type="FunFam" id="3.30.2160.10:FF:000002">
    <property type="entry name" value="Putative Ubiquitin-protein ligase E3C"/>
    <property type="match status" value="1"/>
</dbReference>
<evidence type="ECO:0000256" key="14">
    <source>
        <dbReference type="ARBA" id="ARBA00022833"/>
    </source>
</evidence>
<keyword evidence="17" id="KW-0805">Transcription regulation</keyword>
<dbReference type="FunFam" id="3.30.160.60:FF:000275">
    <property type="entry name" value="zinc finger protein 90 homolog"/>
    <property type="match status" value="1"/>
</dbReference>
<feature type="domain" description="C2H2-type" evidence="33">
    <location>
        <begin position="986"/>
        <end position="1013"/>
    </location>
</feature>
<dbReference type="GO" id="GO:0008270">
    <property type="term" value="F:zinc ion binding"/>
    <property type="evidence" value="ECO:0007669"/>
    <property type="project" value="UniProtKB-KW"/>
</dbReference>
<comment type="subunit">
    <text evidence="25">Interacts with 26S proteasomes. Interacts (via the HECT domain) with UBE2D1 and, less efficiently, with UBE2L3.</text>
</comment>
<dbReference type="GO" id="GO:0009966">
    <property type="term" value="P:regulation of signal transduction"/>
    <property type="evidence" value="ECO:0007669"/>
    <property type="project" value="UniProtKB-ARBA"/>
</dbReference>
<feature type="transmembrane region" description="Helical" evidence="32">
    <location>
        <begin position="2546"/>
        <end position="2568"/>
    </location>
</feature>
<dbReference type="PANTHER" id="PTHR45700:SF2">
    <property type="entry name" value="UBIQUITIN-PROTEIN LIGASE E3C"/>
    <property type="match status" value="1"/>
</dbReference>
<evidence type="ECO:0000256" key="6">
    <source>
        <dbReference type="ARBA" id="ARBA00012485"/>
    </source>
</evidence>
<dbReference type="PROSITE" id="PS50237">
    <property type="entry name" value="HECT"/>
    <property type="match status" value="1"/>
</dbReference>
<accession>A0A8J6L867</accession>
<feature type="transmembrane region" description="Helical" evidence="32">
    <location>
        <begin position="2254"/>
        <end position="2275"/>
    </location>
</feature>
<evidence type="ECO:0000256" key="23">
    <source>
        <dbReference type="ARBA" id="ARBA00023310"/>
    </source>
</evidence>
<dbReference type="SUPFAM" id="SSF46604">
    <property type="entry name" value="Epsilon subunit of F1F0-ATP synthase C-terminal domain"/>
    <property type="match status" value="1"/>
</dbReference>
<keyword evidence="12 29" id="KW-0863">Zinc-finger</keyword>
<evidence type="ECO:0000256" key="7">
    <source>
        <dbReference type="ARBA" id="ARBA00022499"/>
    </source>
</evidence>
<evidence type="ECO:0000256" key="26">
    <source>
        <dbReference type="ARBA" id="ARBA00067506"/>
    </source>
</evidence>
<name>A0A8J6L867_TENMO</name>
<comment type="similarity">
    <text evidence="24">Belongs to the UBE3C family.</text>
</comment>
<feature type="domain" description="C2H2-type" evidence="33">
    <location>
        <begin position="1044"/>
        <end position="1071"/>
    </location>
</feature>
<dbReference type="InterPro" id="IPR036794">
    <property type="entry name" value="ATP_F1_dsu/esu_C_sf"/>
</dbReference>